<dbReference type="OMA" id="WAFRIAY"/>
<evidence type="ECO:0000313" key="2">
    <source>
        <dbReference type="EMBL" id="KAH9310224.1"/>
    </source>
</evidence>
<dbReference type="AlphaFoldDB" id="A0AA38FTV0"/>
<gene>
    <name evidence="2" type="ORF">KI387_038135</name>
</gene>
<dbReference type="Gene3D" id="3.30.420.10">
    <property type="entry name" value="Ribonuclease H-like superfamily/Ribonuclease H"/>
    <property type="match status" value="1"/>
</dbReference>
<evidence type="ECO:0000259" key="1">
    <source>
        <dbReference type="PROSITE" id="PS50994"/>
    </source>
</evidence>
<dbReference type="SUPFAM" id="SSF53098">
    <property type="entry name" value="Ribonuclease H-like"/>
    <property type="match status" value="1"/>
</dbReference>
<evidence type="ECO:0000313" key="3">
    <source>
        <dbReference type="Proteomes" id="UP000824469"/>
    </source>
</evidence>
<keyword evidence="3" id="KW-1185">Reference proteome</keyword>
<protein>
    <recommendedName>
        <fullName evidence="1">Integrase catalytic domain-containing protein</fullName>
    </recommendedName>
</protein>
<sequence length="201" mass="23657">MVAHHKTTPYHPQENGTAEAFNKILSQTLTKICDVGRKYWDDKVSAILWAYRMTYKRLNKATPFQLVFGVEVVLPIEFMLPSLRIARAGGLADEQALEEWIEKMVQLDEFQAISRWSQKQEKAWQKAWHDRHIKDKKLEVGQMVLLYDSKFLHHLGKLKVHWLGPYVITHILESGAFQLEELDGTWLPSYFNRSRLKPYYK</sequence>
<dbReference type="PROSITE" id="PS50994">
    <property type="entry name" value="INTEGRASE"/>
    <property type="match status" value="1"/>
</dbReference>
<name>A0AA38FTV0_TAXCH</name>
<reference evidence="2 3" key="1">
    <citation type="journal article" date="2021" name="Nat. Plants">
        <title>The Taxus genome provides insights into paclitaxel biosynthesis.</title>
        <authorList>
            <person name="Xiong X."/>
            <person name="Gou J."/>
            <person name="Liao Q."/>
            <person name="Li Y."/>
            <person name="Zhou Q."/>
            <person name="Bi G."/>
            <person name="Li C."/>
            <person name="Du R."/>
            <person name="Wang X."/>
            <person name="Sun T."/>
            <person name="Guo L."/>
            <person name="Liang H."/>
            <person name="Lu P."/>
            <person name="Wu Y."/>
            <person name="Zhang Z."/>
            <person name="Ro D.K."/>
            <person name="Shang Y."/>
            <person name="Huang S."/>
            <person name="Yan J."/>
        </authorList>
    </citation>
    <scope>NUCLEOTIDE SEQUENCE [LARGE SCALE GENOMIC DNA]</scope>
    <source>
        <strain evidence="2">Ta-2019</strain>
    </source>
</reference>
<dbReference type="InterPro" id="IPR012337">
    <property type="entry name" value="RNaseH-like_sf"/>
</dbReference>
<dbReference type="InterPro" id="IPR001584">
    <property type="entry name" value="Integrase_cat-core"/>
</dbReference>
<dbReference type="InterPro" id="IPR036397">
    <property type="entry name" value="RNaseH_sf"/>
</dbReference>
<dbReference type="GO" id="GO:0015074">
    <property type="term" value="P:DNA integration"/>
    <property type="evidence" value="ECO:0007669"/>
    <property type="project" value="InterPro"/>
</dbReference>
<accession>A0AA38FTV0</accession>
<organism evidence="2 3">
    <name type="scientific">Taxus chinensis</name>
    <name type="common">Chinese yew</name>
    <name type="synonym">Taxus wallichiana var. chinensis</name>
    <dbReference type="NCBI Taxonomy" id="29808"/>
    <lineage>
        <taxon>Eukaryota</taxon>
        <taxon>Viridiplantae</taxon>
        <taxon>Streptophyta</taxon>
        <taxon>Embryophyta</taxon>
        <taxon>Tracheophyta</taxon>
        <taxon>Spermatophyta</taxon>
        <taxon>Pinopsida</taxon>
        <taxon>Pinidae</taxon>
        <taxon>Conifers II</taxon>
        <taxon>Cupressales</taxon>
        <taxon>Taxaceae</taxon>
        <taxon>Taxus</taxon>
    </lineage>
</organism>
<comment type="caution">
    <text evidence="2">The sequence shown here is derived from an EMBL/GenBank/DDBJ whole genome shotgun (WGS) entry which is preliminary data.</text>
</comment>
<proteinExistence type="predicted"/>
<dbReference type="EMBL" id="JAHRHJ020000007">
    <property type="protein sequence ID" value="KAH9310224.1"/>
    <property type="molecule type" value="Genomic_DNA"/>
</dbReference>
<dbReference type="Proteomes" id="UP000824469">
    <property type="component" value="Unassembled WGS sequence"/>
</dbReference>
<dbReference type="GO" id="GO:0003676">
    <property type="term" value="F:nucleic acid binding"/>
    <property type="evidence" value="ECO:0007669"/>
    <property type="project" value="InterPro"/>
</dbReference>
<dbReference type="PANTHER" id="PTHR48475">
    <property type="entry name" value="RIBONUCLEASE H"/>
    <property type="match status" value="1"/>
</dbReference>
<dbReference type="PANTHER" id="PTHR48475:SF1">
    <property type="entry name" value="RNASE H TYPE-1 DOMAIN-CONTAINING PROTEIN"/>
    <property type="match status" value="1"/>
</dbReference>
<feature type="domain" description="Integrase catalytic" evidence="1">
    <location>
        <begin position="1"/>
        <end position="71"/>
    </location>
</feature>